<feature type="compositionally biased region" description="Low complexity" evidence="5">
    <location>
        <begin position="1"/>
        <end position="18"/>
    </location>
</feature>
<dbReference type="Pfam" id="PF14310">
    <property type="entry name" value="Fn3-like"/>
    <property type="match status" value="1"/>
</dbReference>
<dbReference type="Pfam" id="PF00933">
    <property type="entry name" value="Glyco_hydro_3"/>
    <property type="match status" value="1"/>
</dbReference>
<feature type="region of interest" description="Disordered" evidence="5">
    <location>
        <begin position="1"/>
        <end position="24"/>
    </location>
</feature>
<evidence type="ECO:0000313" key="8">
    <source>
        <dbReference type="Proteomes" id="UP000475155"/>
    </source>
</evidence>
<accession>A0ABX0CHC4</accession>
<dbReference type="InterPro" id="IPR036962">
    <property type="entry name" value="Glyco_hydro_3_N_sf"/>
</dbReference>
<dbReference type="InterPro" id="IPR050288">
    <property type="entry name" value="Cellulose_deg_GH3"/>
</dbReference>
<dbReference type="PANTHER" id="PTHR42715">
    <property type="entry name" value="BETA-GLUCOSIDASE"/>
    <property type="match status" value="1"/>
</dbReference>
<dbReference type="Gene3D" id="3.40.50.1700">
    <property type="entry name" value="Glycoside hydrolase family 3 C-terminal domain"/>
    <property type="match status" value="1"/>
</dbReference>
<reference evidence="7 8" key="1">
    <citation type="submission" date="2019-10" db="EMBL/GenBank/DDBJ databases">
        <title>Bifidobacterium from non-human primates.</title>
        <authorList>
            <person name="Modesto M."/>
        </authorList>
    </citation>
    <scope>NUCLEOTIDE SEQUENCE [LARGE SCALE GENOMIC DNA]</scope>
    <source>
        <strain evidence="7 8">SMA1</strain>
    </source>
</reference>
<keyword evidence="4" id="KW-0326">Glycosidase</keyword>
<dbReference type="InterPro" id="IPR048100">
    <property type="entry name" value="Alph_arabinopyran"/>
</dbReference>
<proteinExistence type="inferred from homology"/>
<dbReference type="InterPro" id="IPR013783">
    <property type="entry name" value="Ig-like_fold"/>
</dbReference>
<dbReference type="Pfam" id="PF01915">
    <property type="entry name" value="Glyco_hydro_3_C"/>
    <property type="match status" value="1"/>
</dbReference>
<dbReference type="SUPFAM" id="SSF51445">
    <property type="entry name" value="(Trans)glycosidases"/>
    <property type="match status" value="1"/>
</dbReference>
<dbReference type="Gene3D" id="2.60.40.10">
    <property type="entry name" value="Immunoglobulins"/>
    <property type="match status" value="1"/>
</dbReference>
<sequence>MSENTSAAAPGTSTTGAAKPSYPSVRDLTVEEKASLTSGGDAWHLQGVEAKGIPGYMITDGPHGLRKSLATDTGDTNLDDSVPATCFPPAAGLASSWNPALAVRVGEAMGEECVQEKVAVILGPGVNIKRNPLGGRCFEYWSEDPYLAGHEAVGIVEGVQSKGVGTSLKHFAANNQETDRLRISARISPRALREIYFPAFEHIVRTAQPWTIMCSYNQINGVHSAQNRWLLTDVLRDEWGFKGIVMSDWGADHDRVASLNAGLNLEMPPSFTDDEIVYAARDGRIQPAQLDRMAQGMIDLVNKARPAMSQNDYRYDVDAHDEVAHQAAVESIVMLKNDGAILPLAADAKVAVIGEFARTPRYQGGGSSHITPTKMTGFLDTLAQRGIDATFAPGFTFADEPQDQALTDEAVAAAKSNDVVLLFLGLPEAAESEGFDRESLDIPAKQVALLEAVAAANENVVVVLSNGSVVSIAPWRDHAKGILESWLLGQAGGPALADVIFGEQSPSGKLAQSIPMDINDDPSMMNWPGEEGHVDYGEGVFVGYRYYDTYDKPVAYPFGYGLSYATFALADVAVTKSGANTAHVSATVTNTSDVDGAEVVQVYVAPGKAEVARPRHELKGFEKVFLKAGESTTVEFDLDERAFAYWSETFDDWHVEAGEYTVEVGVSSRDVAASGVVALDGDGKAKPLTEWSTYGEWQDDPVGARIVADMESRGRAGTLPQLPDTDIVRVFLKTLPINSMPMIKSDGGKELTAFLLDEYARATAK</sequence>
<evidence type="ECO:0000256" key="2">
    <source>
        <dbReference type="ARBA" id="ARBA00022801"/>
    </source>
</evidence>
<dbReference type="InterPro" id="IPR019800">
    <property type="entry name" value="Glyco_hydro_3_AS"/>
</dbReference>
<evidence type="ECO:0000259" key="6">
    <source>
        <dbReference type="SMART" id="SM01217"/>
    </source>
</evidence>
<evidence type="ECO:0000256" key="3">
    <source>
        <dbReference type="ARBA" id="ARBA00023277"/>
    </source>
</evidence>
<dbReference type="PRINTS" id="PR00133">
    <property type="entry name" value="GLHYDRLASE3"/>
</dbReference>
<comment type="similarity">
    <text evidence="1 4">Belongs to the glycosyl hydrolase 3 family.</text>
</comment>
<name>A0ABX0CHC4_9BIFI</name>
<dbReference type="InterPro" id="IPR002772">
    <property type="entry name" value="Glyco_hydro_3_C"/>
</dbReference>
<evidence type="ECO:0000256" key="5">
    <source>
        <dbReference type="SAM" id="MobiDB-lite"/>
    </source>
</evidence>
<dbReference type="InterPro" id="IPR001764">
    <property type="entry name" value="Glyco_hydro_3_N"/>
</dbReference>
<keyword evidence="3" id="KW-0119">Carbohydrate metabolism</keyword>
<feature type="domain" description="Fibronectin type III-like" evidence="6">
    <location>
        <begin position="598"/>
        <end position="668"/>
    </location>
</feature>
<keyword evidence="2 4" id="KW-0378">Hydrolase</keyword>
<dbReference type="InterPro" id="IPR026891">
    <property type="entry name" value="Fn3-like"/>
</dbReference>
<comment type="caution">
    <text evidence="7">The sequence shown here is derived from an EMBL/GenBank/DDBJ whole genome shotgun (WGS) entry which is preliminary data.</text>
</comment>
<keyword evidence="8" id="KW-1185">Reference proteome</keyword>
<dbReference type="PROSITE" id="PS00775">
    <property type="entry name" value="GLYCOSYL_HYDROL_F3"/>
    <property type="match status" value="1"/>
</dbReference>
<dbReference type="Gene3D" id="3.20.20.300">
    <property type="entry name" value="Glycoside hydrolase, family 3, N-terminal domain"/>
    <property type="match status" value="1"/>
</dbReference>
<dbReference type="RefSeq" id="WP_163198863.1">
    <property type="nucleotide sequence ID" value="NZ_WHZU01000008.1"/>
</dbReference>
<evidence type="ECO:0000313" key="7">
    <source>
        <dbReference type="EMBL" id="NEH11702.1"/>
    </source>
</evidence>
<dbReference type="SUPFAM" id="SSF52279">
    <property type="entry name" value="Beta-D-glucan exohydrolase, C-terminal domain"/>
    <property type="match status" value="1"/>
</dbReference>
<dbReference type="InterPro" id="IPR017853">
    <property type="entry name" value="GH"/>
</dbReference>
<evidence type="ECO:0000256" key="4">
    <source>
        <dbReference type="RuleBase" id="RU361161"/>
    </source>
</evidence>
<organism evidence="7 8">
    <name type="scientific">Bifidobacterium saimiriisciurei</name>
    <dbReference type="NCBI Taxonomy" id="2661627"/>
    <lineage>
        <taxon>Bacteria</taxon>
        <taxon>Bacillati</taxon>
        <taxon>Actinomycetota</taxon>
        <taxon>Actinomycetes</taxon>
        <taxon>Bifidobacteriales</taxon>
        <taxon>Bifidobacteriaceae</taxon>
        <taxon>Bifidobacterium</taxon>
    </lineage>
</organism>
<evidence type="ECO:0000256" key="1">
    <source>
        <dbReference type="ARBA" id="ARBA00005336"/>
    </source>
</evidence>
<dbReference type="NCBIfam" id="NF041610">
    <property type="entry name" value="alph_arabinopyran"/>
    <property type="match status" value="1"/>
</dbReference>
<protein>
    <submittedName>
        <fullName evidence="7">Beta-glucosidase</fullName>
    </submittedName>
</protein>
<dbReference type="InterPro" id="IPR036881">
    <property type="entry name" value="Glyco_hydro_3_C_sf"/>
</dbReference>
<dbReference type="SMART" id="SM01217">
    <property type="entry name" value="Fn3_like"/>
    <property type="match status" value="1"/>
</dbReference>
<dbReference type="PANTHER" id="PTHR42715:SF10">
    <property type="entry name" value="BETA-GLUCOSIDASE"/>
    <property type="match status" value="1"/>
</dbReference>
<dbReference type="Proteomes" id="UP000475155">
    <property type="component" value="Unassembled WGS sequence"/>
</dbReference>
<dbReference type="EMBL" id="WHZU01000008">
    <property type="protein sequence ID" value="NEH11702.1"/>
    <property type="molecule type" value="Genomic_DNA"/>
</dbReference>
<gene>
    <name evidence="7" type="ORF">GFD18_06325</name>
</gene>